<keyword evidence="1" id="KW-0732">Signal</keyword>
<dbReference type="GeneID" id="77731042"/>
<dbReference type="AlphaFoldDB" id="A0AA38HHA2"/>
<dbReference type="RefSeq" id="XP_052948831.1">
    <property type="nucleotide sequence ID" value="XM_053091837.1"/>
</dbReference>
<keyword evidence="3" id="KW-1185">Reference proteome</keyword>
<evidence type="ECO:0000313" key="3">
    <source>
        <dbReference type="Proteomes" id="UP001164286"/>
    </source>
</evidence>
<proteinExistence type="predicted"/>
<protein>
    <submittedName>
        <fullName evidence="2">Uncharacterized protein</fullName>
    </submittedName>
</protein>
<sequence>MRITSSLHVALIPILTASAYNVMVSVQDLNFPETLSLFKVAAVDFNPTGLYFKVDGRGMFTLSGSGNRDRVEIAKDGQFGSGPGEFYWVPKTGDESKIRVLQTQGRDIPSDAGKDPKYKDPKWVIALPEETERGPCEPKWGISLECDEEVECYTGSRLQPGDDGYIVPPR</sequence>
<feature type="signal peptide" evidence="1">
    <location>
        <begin position="1"/>
        <end position="19"/>
    </location>
</feature>
<evidence type="ECO:0000313" key="2">
    <source>
        <dbReference type="EMBL" id="KAI9639054.1"/>
    </source>
</evidence>
<dbReference type="Proteomes" id="UP001164286">
    <property type="component" value="Unassembled WGS sequence"/>
</dbReference>
<comment type="caution">
    <text evidence="2">The sequence shown here is derived from an EMBL/GenBank/DDBJ whole genome shotgun (WGS) entry which is preliminary data.</text>
</comment>
<feature type="chain" id="PRO_5041272860" evidence="1">
    <location>
        <begin position="20"/>
        <end position="170"/>
    </location>
</feature>
<organism evidence="2 3">
    <name type="scientific">Dioszegia hungarica</name>
    <dbReference type="NCBI Taxonomy" id="4972"/>
    <lineage>
        <taxon>Eukaryota</taxon>
        <taxon>Fungi</taxon>
        <taxon>Dikarya</taxon>
        <taxon>Basidiomycota</taxon>
        <taxon>Agaricomycotina</taxon>
        <taxon>Tremellomycetes</taxon>
        <taxon>Tremellales</taxon>
        <taxon>Bulleribasidiaceae</taxon>
        <taxon>Dioszegia</taxon>
    </lineage>
</organism>
<gene>
    <name evidence="2" type="ORF">MKK02DRAFT_42095</name>
</gene>
<evidence type="ECO:0000256" key="1">
    <source>
        <dbReference type="SAM" id="SignalP"/>
    </source>
</evidence>
<name>A0AA38HHA2_9TREE</name>
<accession>A0AA38HHA2</accession>
<dbReference type="EMBL" id="JAKWFO010000002">
    <property type="protein sequence ID" value="KAI9639054.1"/>
    <property type="molecule type" value="Genomic_DNA"/>
</dbReference>
<reference evidence="2" key="1">
    <citation type="journal article" date="2022" name="G3 (Bethesda)">
        <title>High quality genome of the basidiomycete yeast Dioszegia hungarica PDD-24b-2 isolated from cloud water.</title>
        <authorList>
            <person name="Jarrige D."/>
            <person name="Haridas S."/>
            <person name="Bleykasten-Grosshans C."/>
            <person name="Joly M."/>
            <person name="Nadalig T."/>
            <person name="Sancelme M."/>
            <person name="Vuilleumier S."/>
            <person name="Grigoriev I.V."/>
            <person name="Amato P."/>
            <person name="Bringel F."/>
        </authorList>
    </citation>
    <scope>NUCLEOTIDE SEQUENCE</scope>
    <source>
        <strain evidence="2">PDD-24b-2</strain>
    </source>
</reference>